<evidence type="ECO:0000313" key="1">
    <source>
        <dbReference type="EMBL" id="MPC65650.1"/>
    </source>
</evidence>
<dbReference type="EMBL" id="VSRR010023643">
    <property type="protein sequence ID" value="MPC65650.1"/>
    <property type="molecule type" value="Genomic_DNA"/>
</dbReference>
<gene>
    <name evidence="1" type="ORF">E2C01_059788</name>
</gene>
<sequence length="65" mass="7434">MLELGHIHSHFFLLTVPVRQKKSNHSFTIVTGGRQLGGELFVDINFLPRCQLVHTFQALRMTLSD</sequence>
<dbReference type="AlphaFoldDB" id="A0A5B7H0B0"/>
<comment type="caution">
    <text evidence="1">The sequence shown here is derived from an EMBL/GenBank/DDBJ whole genome shotgun (WGS) entry which is preliminary data.</text>
</comment>
<dbReference type="Proteomes" id="UP000324222">
    <property type="component" value="Unassembled WGS sequence"/>
</dbReference>
<keyword evidence="2" id="KW-1185">Reference proteome</keyword>
<reference evidence="1 2" key="1">
    <citation type="submission" date="2019-05" db="EMBL/GenBank/DDBJ databases">
        <title>Another draft genome of Portunus trituberculatus and its Hox gene families provides insights of decapod evolution.</title>
        <authorList>
            <person name="Jeong J.-H."/>
            <person name="Song I."/>
            <person name="Kim S."/>
            <person name="Choi T."/>
            <person name="Kim D."/>
            <person name="Ryu S."/>
            <person name="Kim W."/>
        </authorList>
    </citation>
    <scope>NUCLEOTIDE SEQUENCE [LARGE SCALE GENOMIC DNA]</scope>
    <source>
        <tissue evidence="1">Muscle</tissue>
    </source>
</reference>
<accession>A0A5B7H0B0</accession>
<protein>
    <submittedName>
        <fullName evidence="1">Uncharacterized protein</fullName>
    </submittedName>
</protein>
<proteinExistence type="predicted"/>
<evidence type="ECO:0000313" key="2">
    <source>
        <dbReference type="Proteomes" id="UP000324222"/>
    </source>
</evidence>
<organism evidence="1 2">
    <name type="scientific">Portunus trituberculatus</name>
    <name type="common">Swimming crab</name>
    <name type="synonym">Neptunus trituberculatus</name>
    <dbReference type="NCBI Taxonomy" id="210409"/>
    <lineage>
        <taxon>Eukaryota</taxon>
        <taxon>Metazoa</taxon>
        <taxon>Ecdysozoa</taxon>
        <taxon>Arthropoda</taxon>
        <taxon>Crustacea</taxon>
        <taxon>Multicrustacea</taxon>
        <taxon>Malacostraca</taxon>
        <taxon>Eumalacostraca</taxon>
        <taxon>Eucarida</taxon>
        <taxon>Decapoda</taxon>
        <taxon>Pleocyemata</taxon>
        <taxon>Brachyura</taxon>
        <taxon>Eubrachyura</taxon>
        <taxon>Portunoidea</taxon>
        <taxon>Portunidae</taxon>
        <taxon>Portuninae</taxon>
        <taxon>Portunus</taxon>
    </lineage>
</organism>
<name>A0A5B7H0B0_PORTR</name>